<evidence type="ECO:0000313" key="2">
    <source>
        <dbReference type="Proteomes" id="UP001061991"/>
    </source>
</evidence>
<sequence length="133" mass="14935">MGTLATASQAIKIAKDLRDIARDVNSASYKAKMDELYGGLADIKIALSDAREELHEKDTLIKKLQGEIVALKSGETCPLCRSGRFKVTAVRDHPTFGVFGIRNIRLRARIQTADIRNGVKWFRLRKEVMKYSV</sequence>
<dbReference type="EMBL" id="CP104970">
    <property type="protein sequence ID" value="UXN57782.1"/>
    <property type="molecule type" value="Genomic_DNA"/>
</dbReference>
<accession>A0ACD4CWB4</accession>
<organism evidence="1 2">
    <name type="scientific">Phyllobacterium zundukense</name>
    <dbReference type="NCBI Taxonomy" id="1867719"/>
    <lineage>
        <taxon>Bacteria</taxon>
        <taxon>Pseudomonadati</taxon>
        <taxon>Pseudomonadota</taxon>
        <taxon>Alphaproteobacteria</taxon>
        <taxon>Hyphomicrobiales</taxon>
        <taxon>Phyllobacteriaceae</taxon>
        <taxon>Phyllobacterium</taxon>
    </lineage>
</organism>
<reference evidence="1" key="1">
    <citation type="submission" date="2022-09" db="EMBL/GenBank/DDBJ databases">
        <title>Interaction between co-microsymbionts with complementary sets of symbiotic genes in legume-rhizobium systems.</title>
        <authorList>
            <person name="Safronova V."/>
            <person name="Sazanova A."/>
            <person name="Afonin A."/>
            <person name="Chirak E."/>
        </authorList>
    </citation>
    <scope>NUCLEOTIDE SEQUENCE</scope>
    <source>
        <strain evidence="1">A18/3m</strain>
    </source>
</reference>
<gene>
    <name evidence="1" type="ORF">N8E88_02970</name>
</gene>
<evidence type="ECO:0000313" key="1">
    <source>
        <dbReference type="EMBL" id="UXN57782.1"/>
    </source>
</evidence>
<proteinExistence type="predicted"/>
<dbReference type="Proteomes" id="UP001061991">
    <property type="component" value="Plasmid p_unnamed3"/>
</dbReference>
<keyword evidence="2" id="KW-1185">Reference proteome</keyword>
<protein>
    <submittedName>
        <fullName evidence="1">Uncharacterized protein</fullName>
    </submittedName>
</protein>
<name>A0ACD4CWB4_9HYPH</name>
<geneLocation type="plasmid" evidence="1 2">
    <name>p_unnamed3</name>
</geneLocation>
<keyword evidence="1" id="KW-0614">Plasmid</keyword>